<dbReference type="OrthoDB" id="1190494at2"/>
<dbReference type="Proteomes" id="UP000095552">
    <property type="component" value="Unassembled WGS sequence"/>
</dbReference>
<sequence>MPISFRKSVSDSINYLVWEITETEDELLSHLNLNDEEWADFNSIKVSIKRLEWLGARTALKHLVKEIGQFYIYKDQFGKPHLRDSAIGISISHAKGIGAAAINLNGAIGIDVEFPREQVLRIAHKFLHPSEVSWAQNDVDKLTRIWSAKEALYKLHGRTQLIFSEQLKVQESWGTIIESSTESRYHLLFSNDHNYVLNVAY</sequence>
<dbReference type="STRING" id="1563681.BFP71_08625"/>
<dbReference type="EMBL" id="MDGQ01000005">
    <property type="protein sequence ID" value="OEJ99626.1"/>
    <property type="molecule type" value="Genomic_DNA"/>
</dbReference>
<keyword evidence="4" id="KW-1185">Reference proteome</keyword>
<dbReference type="SUPFAM" id="SSF56214">
    <property type="entry name" value="4'-phosphopantetheinyl transferase"/>
    <property type="match status" value="2"/>
</dbReference>
<gene>
    <name evidence="3" type="ORF">BFP71_08625</name>
</gene>
<dbReference type="AlphaFoldDB" id="A0A1E5SKQ7"/>
<dbReference type="Pfam" id="PF01648">
    <property type="entry name" value="ACPS"/>
    <property type="match status" value="1"/>
</dbReference>
<dbReference type="InterPro" id="IPR008278">
    <property type="entry name" value="4-PPantetheinyl_Trfase_dom"/>
</dbReference>
<proteinExistence type="predicted"/>
<evidence type="ECO:0000259" key="2">
    <source>
        <dbReference type="Pfam" id="PF01648"/>
    </source>
</evidence>
<evidence type="ECO:0000313" key="3">
    <source>
        <dbReference type="EMBL" id="OEJ99626.1"/>
    </source>
</evidence>
<name>A0A1E5SKQ7_9BACT</name>
<keyword evidence="1" id="KW-0808">Transferase</keyword>
<organism evidence="3 4">
    <name type="scientific">Roseivirga misakiensis</name>
    <dbReference type="NCBI Taxonomy" id="1563681"/>
    <lineage>
        <taxon>Bacteria</taxon>
        <taxon>Pseudomonadati</taxon>
        <taxon>Bacteroidota</taxon>
        <taxon>Cytophagia</taxon>
        <taxon>Cytophagales</taxon>
        <taxon>Roseivirgaceae</taxon>
        <taxon>Roseivirga</taxon>
    </lineage>
</organism>
<comment type="caution">
    <text evidence="3">The sequence shown here is derived from an EMBL/GenBank/DDBJ whole genome shotgun (WGS) entry which is preliminary data.</text>
</comment>
<accession>A0A1E5SKQ7</accession>
<dbReference type="RefSeq" id="WP_069835088.1">
    <property type="nucleotide sequence ID" value="NZ_MDGQ01000005.1"/>
</dbReference>
<dbReference type="GO" id="GO:0000287">
    <property type="term" value="F:magnesium ion binding"/>
    <property type="evidence" value="ECO:0007669"/>
    <property type="project" value="InterPro"/>
</dbReference>
<evidence type="ECO:0000256" key="1">
    <source>
        <dbReference type="ARBA" id="ARBA00022679"/>
    </source>
</evidence>
<dbReference type="GO" id="GO:0008897">
    <property type="term" value="F:holo-[acyl-carrier-protein] synthase activity"/>
    <property type="evidence" value="ECO:0007669"/>
    <property type="project" value="InterPro"/>
</dbReference>
<feature type="domain" description="4'-phosphopantetheinyl transferase" evidence="2">
    <location>
        <begin position="107"/>
        <end position="180"/>
    </location>
</feature>
<evidence type="ECO:0000313" key="4">
    <source>
        <dbReference type="Proteomes" id="UP000095552"/>
    </source>
</evidence>
<dbReference type="Gene3D" id="3.90.470.20">
    <property type="entry name" value="4'-phosphopantetheinyl transferase domain"/>
    <property type="match status" value="2"/>
</dbReference>
<reference evidence="3 4" key="1">
    <citation type="submission" date="2016-08" db="EMBL/GenBank/DDBJ databases">
        <title>Draft genome of Fabibacter sp. strain SK-8.</title>
        <authorList>
            <person name="Wong S.-K."/>
            <person name="Hamasaki K."/>
            <person name="Yoshizawa S."/>
        </authorList>
    </citation>
    <scope>NUCLEOTIDE SEQUENCE [LARGE SCALE GENOMIC DNA]</scope>
    <source>
        <strain evidence="3 4">SK-8</strain>
    </source>
</reference>
<protein>
    <recommendedName>
        <fullName evidence="2">4'-phosphopantetheinyl transferase domain-containing protein</fullName>
    </recommendedName>
</protein>
<dbReference type="InterPro" id="IPR037143">
    <property type="entry name" value="4-PPantetheinyl_Trfase_dom_sf"/>
</dbReference>